<accession>A0ABQ3EYH5</accession>
<dbReference type="Proteomes" id="UP000642673">
    <property type="component" value="Unassembled WGS sequence"/>
</dbReference>
<dbReference type="RefSeq" id="WP_190183950.1">
    <property type="nucleotide sequence ID" value="NZ_BMVP01000003.1"/>
</dbReference>
<organism evidence="1 2">
    <name type="scientific">Streptomyces cirratus</name>
    <dbReference type="NCBI Taxonomy" id="68187"/>
    <lineage>
        <taxon>Bacteria</taxon>
        <taxon>Bacillati</taxon>
        <taxon>Actinomycetota</taxon>
        <taxon>Actinomycetes</taxon>
        <taxon>Kitasatosporales</taxon>
        <taxon>Streptomycetaceae</taxon>
        <taxon>Streptomyces</taxon>
    </lineage>
</organism>
<proteinExistence type="predicted"/>
<gene>
    <name evidence="1" type="ORF">GCM10010347_22990</name>
</gene>
<sequence>MTTLRSAASKFTPVGNAMSVRGLVDHLGLRGEVSGRDLMRRLTPQSYDIHSGDLGPSTVTGRAQLVLFSDGFWTYRGQVHESGLVGHDYAFGVVLDYTDPHGQIYAYAADGTVHGTTDLGSRDDDWQQDGWDQRISANWDAIAASSWRADLHVSTNAFAVVEAIAAGLGLLVGGAALTVFAADPDTHCSPGGYQDSSGGAGVEIVCRREYRE</sequence>
<name>A0ABQ3EYH5_9ACTN</name>
<evidence type="ECO:0000313" key="2">
    <source>
        <dbReference type="Proteomes" id="UP000642673"/>
    </source>
</evidence>
<keyword evidence="2" id="KW-1185">Reference proteome</keyword>
<evidence type="ECO:0000313" key="1">
    <source>
        <dbReference type="EMBL" id="GHB52484.1"/>
    </source>
</evidence>
<dbReference type="EMBL" id="BMVP01000003">
    <property type="protein sequence ID" value="GHB52484.1"/>
    <property type="molecule type" value="Genomic_DNA"/>
</dbReference>
<comment type="caution">
    <text evidence="1">The sequence shown here is derived from an EMBL/GenBank/DDBJ whole genome shotgun (WGS) entry which is preliminary data.</text>
</comment>
<reference evidence="2" key="1">
    <citation type="journal article" date="2019" name="Int. J. Syst. Evol. Microbiol.">
        <title>The Global Catalogue of Microorganisms (GCM) 10K type strain sequencing project: providing services to taxonomists for standard genome sequencing and annotation.</title>
        <authorList>
            <consortium name="The Broad Institute Genomics Platform"/>
            <consortium name="The Broad Institute Genome Sequencing Center for Infectious Disease"/>
            <person name="Wu L."/>
            <person name="Ma J."/>
        </authorList>
    </citation>
    <scope>NUCLEOTIDE SEQUENCE [LARGE SCALE GENOMIC DNA]</scope>
    <source>
        <strain evidence="2">JCM 4738</strain>
    </source>
</reference>
<protein>
    <submittedName>
        <fullName evidence="1">Uncharacterized protein</fullName>
    </submittedName>
</protein>